<dbReference type="InterPro" id="IPR013083">
    <property type="entry name" value="Znf_RING/FYVE/PHD"/>
</dbReference>
<sequence>KETEGQNLLPFDDPRLPEGLCDGFINAACKRGNGSQIEDAIREARAHVAKQGREFKQISTGVWKDVCWRCDNGGDLICCDLCPGEYCFACLGLTHGSVEKIEDWYCGRCRSVIAFLLGELLSLYNKKEASNEVAVLSLNRLKRRFKAQRYATLAAFQADLEDESVKSPAHSRAMGEVRESWDCLRQRLQGTFKMLSPWGQARLPEREEPASSRSSSIITKS</sequence>
<accession>L8GXJ3</accession>
<evidence type="ECO:0000256" key="1">
    <source>
        <dbReference type="SAM" id="MobiDB-lite"/>
    </source>
</evidence>
<dbReference type="STRING" id="1257118.L8GXJ3"/>
<dbReference type="RefSeq" id="XP_004339665.1">
    <property type="nucleotide sequence ID" value="XM_004339617.1"/>
</dbReference>
<feature type="compositionally biased region" description="Low complexity" evidence="1">
    <location>
        <begin position="211"/>
        <end position="221"/>
    </location>
</feature>
<dbReference type="KEGG" id="acan:ACA1_064370"/>
<gene>
    <name evidence="2" type="ORF">ACA1_064370</name>
</gene>
<keyword evidence="3" id="KW-1185">Reference proteome</keyword>
<feature type="non-terminal residue" evidence="2">
    <location>
        <position position="1"/>
    </location>
</feature>
<dbReference type="VEuPathDB" id="AmoebaDB:ACA1_064370"/>
<feature type="non-terminal residue" evidence="2">
    <location>
        <position position="221"/>
    </location>
</feature>
<dbReference type="EMBL" id="KB007974">
    <property type="protein sequence ID" value="ELR17652.1"/>
    <property type="molecule type" value="Genomic_DNA"/>
</dbReference>
<organism evidence="2 3">
    <name type="scientific">Acanthamoeba castellanii (strain ATCC 30010 / Neff)</name>
    <dbReference type="NCBI Taxonomy" id="1257118"/>
    <lineage>
        <taxon>Eukaryota</taxon>
        <taxon>Amoebozoa</taxon>
        <taxon>Discosea</taxon>
        <taxon>Longamoebia</taxon>
        <taxon>Centramoebida</taxon>
        <taxon>Acanthamoebidae</taxon>
        <taxon>Acanthamoeba</taxon>
    </lineage>
</organism>
<dbReference type="Gene3D" id="3.30.40.10">
    <property type="entry name" value="Zinc/RING finger domain, C3HC4 (zinc finger)"/>
    <property type="match status" value="1"/>
</dbReference>
<protein>
    <submittedName>
        <fullName evidence="2">AT Hook plus PHD finger transcription factor family member (Athp1), putative</fullName>
    </submittedName>
</protein>
<dbReference type="OrthoDB" id="1870062at2759"/>
<feature type="region of interest" description="Disordered" evidence="1">
    <location>
        <begin position="199"/>
        <end position="221"/>
    </location>
</feature>
<proteinExistence type="predicted"/>
<dbReference type="Proteomes" id="UP000011083">
    <property type="component" value="Unassembled WGS sequence"/>
</dbReference>
<dbReference type="AlphaFoldDB" id="L8GXJ3"/>
<dbReference type="InterPro" id="IPR011011">
    <property type="entry name" value="Znf_FYVE_PHD"/>
</dbReference>
<dbReference type="SUPFAM" id="SSF57903">
    <property type="entry name" value="FYVE/PHD zinc finger"/>
    <property type="match status" value="1"/>
</dbReference>
<reference evidence="2 3" key="1">
    <citation type="journal article" date="2013" name="Genome Biol.">
        <title>Genome of Acanthamoeba castellanii highlights extensive lateral gene transfer and early evolution of tyrosine kinase signaling.</title>
        <authorList>
            <person name="Clarke M."/>
            <person name="Lohan A.J."/>
            <person name="Liu B."/>
            <person name="Lagkouvardos I."/>
            <person name="Roy S."/>
            <person name="Zafar N."/>
            <person name="Bertelli C."/>
            <person name="Schilde C."/>
            <person name="Kianianmomeni A."/>
            <person name="Burglin T.R."/>
            <person name="Frech C."/>
            <person name="Turcotte B."/>
            <person name="Kopec K.O."/>
            <person name="Synnott J.M."/>
            <person name="Choo C."/>
            <person name="Paponov I."/>
            <person name="Finkler A."/>
            <person name="Soon Heng Tan C."/>
            <person name="Hutchins A.P."/>
            <person name="Weinmeier T."/>
            <person name="Rattei T."/>
            <person name="Chu J.S."/>
            <person name="Gimenez G."/>
            <person name="Irimia M."/>
            <person name="Rigden D.J."/>
            <person name="Fitzpatrick D.A."/>
            <person name="Lorenzo-Morales J."/>
            <person name="Bateman A."/>
            <person name="Chiu C.H."/>
            <person name="Tang P."/>
            <person name="Hegemann P."/>
            <person name="Fromm H."/>
            <person name="Raoult D."/>
            <person name="Greub G."/>
            <person name="Miranda-Saavedra D."/>
            <person name="Chen N."/>
            <person name="Nash P."/>
            <person name="Ginger M.L."/>
            <person name="Horn M."/>
            <person name="Schaap P."/>
            <person name="Caler L."/>
            <person name="Loftus B."/>
        </authorList>
    </citation>
    <scope>NUCLEOTIDE SEQUENCE [LARGE SCALE GENOMIC DNA]</scope>
    <source>
        <strain evidence="2 3">Neff</strain>
    </source>
</reference>
<evidence type="ECO:0000313" key="3">
    <source>
        <dbReference type="Proteomes" id="UP000011083"/>
    </source>
</evidence>
<evidence type="ECO:0000313" key="2">
    <source>
        <dbReference type="EMBL" id="ELR17652.1"/>
    </source>
</evidence>
<dbReference type="GeneID" id="14918492"/>
<name>L8GXJ3_ACACF</name>